<gene>
    <name evidence="2" type="ORF">A10D4_03610</name>
</gene>
<evidence type="ECO:0000313" key="3">
    <source>
        <dbReference type="Proteomes" id="UP000014115"/>
    </source>
</evidence>
<name>K2L6H9_9GAMM</name>
<dbReference type="PROSITE" id="PS00409">
    <property type="entry name" value="PROKAR_NTER_METHYL"/>
    <property type="match status" value="1"/>
</dbReference>
<dbReference type="InterPro" id="IPR045584">
    <property type="entry name" value="Pilin-like"/>
</dbReference>
<dbReference type="RefSeq" id="WP_008487791.1">
    <property type="nucleotide sequence ID" value="NZ_AMRG01000003.1"/>
</dbReference>
<sequence length="181" mass="19452">MRQIKPYDFFRYCKFIPSGVKVTGFTLVELLLIIVILGILAVGAAPLLVSDRNVDQLTLREQALTILRQQQLVAMQQTPNCVQVVITATALGANQGNCSAPVLTNPANDSVNHVVIDNQSQWQLTPLNGGAALALPAAFRFDPLGRPQDSCSNGCRLAISPLDGASSYNLCVEAEGYIHSC</sequence>
<accession>K2L6H9</accession>
<keyword evidence="1" id="KW-1133">Transmembrane helix</keyword>
<organism evidence="2 3">
    <name type="scientific">Idiomarina xiamenensis 10-D-4</name>
    <dbReference type="NCBI Taxonomy" id="740709"/>
    <lineage>
        <taxon>Bacteria</taxon>
        <taxon>Pseudomonadati</taxon>
        <taxon>Pseudomonadota</taxon>
        <taxon>Gammaproteobacteria</taxon>
        <taxon>Alteromonadales</taxon>
        <taxon>Idiomarinaceae</taxon>
        <taxon>Idiomarina</taxon>
    </lineage>
</organism>
<dbReference type="OrthoDB" id="5873580at2"/>
<protein>
    <submittedName>
        <fullName evidence="2">Msha pilin protein mshc</fullName>
    </submittedName>
</protein>
<dbReference type="eggNOG" id="COG2165">
    <property type="taxonomic scope" value="Bacteria"/>
</dbReference>
<dbReference type="AlphaFoldDB" id="K2L6H9"/>
<keyword evidence="1" id="KW-0812">Transmembrane</keyword>
<dbReference type="SUPFAM" id="SSF54523">
    <property type="entry name" value="Pili subunits"/>
    <property type="match status" value="1"/>
</dbReference>
<evidence type="ECO:0000256" key="1">
    <source>
        <dbReference type="SAM" id="Phobius"/>
    </source>
</evidence>
<dbReference type="Pfam" id="PF07963">
    <property type="entry name" value="N_methyl"/>
    <property type="match status" value="1"/>
</dbReference>
<dbReference type="InterPro" id="IPR012902">
    <property type="entry name" value="N_methyl_site"/>
</dbReference>
<evidence type="ECO:0000313" key="2">
    <source>
        <dbReference type="EMBL" id="EKE85400.1"/>
    </source>
</evidence>
<dbReference type="EMBL" id="AMRG01000003">
    <property type="protein sequence ID" value="EKE85400.1"/>
    <property type="molecule type" value="Genomic_DNA"/>
</dbReference>
<reference evidence="2 3" key="1">
    <citation type="journal article" date="2012" name="J. Bacteriol.">
        <title>Genome Sequence of Idiomarina xiamenensis Type Strain 10-D-4.</title>
        <authorList>
            <person name="Lai Q."/>
            <person name="Wang L."/>
            <person name="Wang W."/>
            <person name="Shao Z."/>
        </authorList>
    </citation>
    <scope>NUCLEOTIDE SEQUENCE [LARGE SCALE GENOMIC DNA]</scope>
    <source>
        <strain evidence="2 3">10-D-4</strain>
    </source>
</reference>
<feature type="transmembrane region" description="Helical" evidence="1">
    <location>
        <begin position="30"/>
        <end position="50"/>
    </location>
</feature>
<dbReference type="STRING" id="740709.A10D4_03610"/>
<keyword evidence="3" id="KW-1185">Reference proteome</keyword>
<dbReference type="Proteomes" id="UP000014115">
    <property type="component" value="Unassembled WGS sequence"/>
</dbReference>
<proteinExistence type="predicted"/>
<dbReference type="PATRIC" id="fig|740709.3.peg.727"/>
<keyword evidence="1" id="KW-0472">Membrane</keyword>
<comment type="caution">
    <text evidence="2">The sequence shown here is derived from an EMBL/GenBank/DDBJ whole genome shotgun (WGS) entry which is preliminary data.</text>
</comment>
<dbReference type="Gene3D" id="3.30.700.10">
    <property type="entry name" value="Glycoprotein, Type 4 Pilin"/>
    <property type="match status" value="1"/>
</dbReference>